<name>A0A2P7U222_9NEIS</name>
<evidence type="ECO:0000313" key="3">
    <source>
        <dbReference type="Proteomes" id="UP000241868"/>
    </source>
</evidence>
<dbReference type="Proteomes" id="UP000241868">
    <property type="component" value="Unassembled WGS sequence"/>
</dbReference>
<dbReference type="OrthoDB" id="8606701at2"/>
<evidence type="ECO:0000259" key="1">
    <source>
        <dbReference type="Pfam" id="PF01609"/>
    </source>
</evidence>
<proteinExistence type="predicted"/>
<reference evidence="2 3" key="1">
    <citation type="submission" date="2018-03" db="EMBL/GenBank/DDBJ databases">
        <title>Neisseria weixii sp. nov., isolated from the intestinal contents of Tibetan Plateau pika (Ochotona curzoniae) in Yushu, Qinghai Province, China.</title>
        <authorList>
            <person name="Gui Z."/>
        </authorList>
    </citation>
    <scope>NUCLEOTIDE SEQUENCE [LARGE SCALE GENOMIC DNA]</scope>
    <source>
        <strain evidence="2 3">ATCC 51483</strain>
    </source>
</reference>
<dbReference type="RefSeq" id="WP_106740422.1">
    <property type="nucleotide sequence ID" value="NZ_PXYY01000009.1"/>
</dbReference>
<protein>
    <recommendedName>
        <fullName evidence="1">Transposase IS4-like domain-containing protein</fullName>
    </recommendedName>
</protein>
<dbReference type="EMBL" id="PXYY01000009">
    <property type="protein sequence ID" value="PSJ81024.1"/>
    <property type="molecule type" value="Genomic_DNA"/>
</dbReference>
<gene>
    <name evidence="2" type="ORF">C7N83_02545</name>
</gene>
<dbReference type="AlphaFoldDB" id="A0A2P7U222"/>
<sequence>MEWPFIDGSHIKVHQYARAGVGKEAAVGHSRGSNTAKIHLAVAGSNPVAFKITRETVNDITAAPELLDDELDLSSTGMLGADKGGDSDAFRQLIVDKGVRQKIPYKKIGDV</sequence>
<dbReference type="InterPro" id="IPR002559">
    <property type="entry name" value="Transposase_11"/>
</dbReference>
<accession>A0A2P7U222</accession>
<feature type="domain" description="Transposase IS4-like" evidence="1">
    <location>
        <begin position="6"/>
        <end position="107"/>
    </location>
</feature>
<dbReference type="GO" id="GO:0003677">
    <property type="term" value="F:DNA binding"/>
    <property type="evidence" value="ECO:0007669"/>
    <property type="project" value="InterPro"/>
</dbReference>
<dbReference type="GO" id="GO:0004803">
    <property type="term" value="F:transposase activity"/>
    <property type="evidence" value="ECO:0007669"/>
    <property type="project" value="InterPro"/>
</dbReference>
<dbReference type="Pfam" id="PF01609">
    <property type="entry name" value="DDE_Tnp_1"/>
    <property type="match status" value="1"/>
</dbReference>
<organism evidence="2 3">
    <name type="scientific">Neisseria iguanae</name>
    <dbReference type="NCBI Taxonomy" id="90242"/>
    <lineage>
        <taxon>Bacteria</taxon>
        <taxon>Pseudomonadati</taxon>
        <taxon>Pseudomonadota</taxon>
        <taxon>Betaproteobacteria</taxon>
        <taxon>Neisseriales</taxon>
        <taxon>Neisseriaceae</taxon>
        <taxon>Neisseria</taxon>
    </lineage>
</organism>
<comment type="caution">
    <text evidence="2">The sequence shown here is derived from an EMBL/GenBank/DDBJ whole genome shotgun (WGS) entry which is preliminary data.</text>
</comment>
<evidence type="ECO:0000313" key="2">
    <source>
        <dbReference type="EMBL" id="PSJ81024.1"/>
    </source>
</evidence>
<dbReference type="GO" id="GO:0006313">
    <property type="term" value="P:DNA transposition"/>
    <property type="evidence" value="ECO:0007669"/>
    <property type="project" value="InterPro"/>
</dbReference>
<keyword evidence="3" id="KW-1185">Reference proteome</keyword>